<protein>
    <submittedName>
        <fullName evidence="3">Fibronectin type III domain protein</fullName>
    </submittedName>
</protein>
<feature type="domain" description="Fibronectin type-III" evidence="2">
    <location>
        <begin position="22"/>
        <end position="122"/>
    </location>
</feature>
<evidence type="ECO:0000256" key="1">
    <source>
        <dbReference type="SAM" id="MobiDB-lite"/>
    </source>
</evidence>
<feature type="non-terminal residue" evidence="3">
    <location>
        <position position="845"/>
    </location>
</feature>
<feature type="domain" description="Fibronectin type-III" evidence="2">
    <location>
        <begin position="590"/>
        <end position="681"/>
    </location>
</feature>
<feature type="domain" description="Fibronectin type-III" evidence="2">
    <location>
        <begin position="123"/>
        <end position="216"/>
    </location>
</feature>
<dbReference type="SUPFAM" id="SSF49265">
    <property type="entry name" value="Fibronectin type III"/>
    <property type="match status" value="5"/>
</dbReference>
<evidence type="ECO:0000259" key="2">
    <source>
        <dbReference type="PROSITE" id="PS50853"/>
    </source>
</evidence>
<dbReference type="SMART" id="SM00060">
    <property type="entry name" value="FN3"/>
    <property type="match status" value="9"/>
</dbReference>
<dbReference type="InterPro" id="IPR013783">
    <property type="entry name" value="Ig-like_fold"/>
</dbReference>
<organism evidence="3">
    <name type="scientific">Aphanocapsa feldmannii 277cV_02525</name>
    <dbReference type="NCBI Taxonomy" id="2569827"/>
    <lineage>
        <taxon>Bacteria</taxon>
        <taxon>Bacillati</taxon>
        <taxon>Cyanobacteriota</taxon>
        <taxon>Cyanophyceae</taxon>
        <taxon>Oscillatoriophycideae</taxon>
        <taxon>Chroococcales</taxon>
        <taxon>Microcystaceae</taxon>
        <taxon>Aphanocapsa</taxon>
        <taxon>Aphanocapsa feldmannii 277cV</taxon>
    </lineage>
</organism>
<dbReference type="AlphaFoldDB" id="A0A4D6FTE7"/>
<proteinExistence type="predicted"/>
<dbReference type="EMBL" id="MK422189">
    <property type="protein sequence ID" value="QCB65160.1"/>
    <property type="molecule type" value="Genomic_DNA"/>
</dbReference>
<dbReference type="PRINTS" id="PR00014">
    <property type="entry name" value="FNTYPEIII"/>
</dbReference>
<feature type="region of interest" description="Disordered" evidence="1">
    <location>
        <begin position="1"/>
        <end position="28"/>
    </location>
</feature>
<dbReference type="PANTHER" id="PTHR46957:SF3">
    <property type="entry name" value="CYTOKINE RECEPTOR"/>
    <property type="match status" value="1"/>
</dbReference>
<reference evidence="3" key="1">
    <citation type="submission" date="2019-01" db="EMBL/GenBank/DDBJ databases">
        <title>Life at home and on the roam: genomic adaptions reflect the dual lifestyle of an intracellular, facultative symbiont.</title>
        <authorList>
            <person name="Burgsdorf I."/>
            <person name="Handley K.M."/>
            <person name="Bar-Shalom R."/>
            <person name="Erwin P.M."/>
            <person name="Steindler L."/>
        </authorList>
    </citation>
    <scope>NUCLEOTIDE SEQUENCE</scope>
    <source>
        <strain evidence="3">277cV_02525</strain>
    </source>
</reference>
<dbReference type="GO" id="GO:0016020">
    <property type="term" value="C:membrane"/>
    <property type="evidence" value="ECO:0007669"/>
    <property type="project" value="UniProtKB-SubCell"/>
</dbReference>
<dbReference type="InterPro" id="IPR050713">
    <property type="entry name" value="RTP_Phos/Ushers"/>
</dbReference>
<dbReference type="PANTHER" id="PTHR46957">
    <property type="entry name" value="CYTOKINE RECEPTOR"/>
    <property type="match status" value="1"/>
</dbReference>
<feature type="domain" description="Fibronectin type-III" evidence="2">
    <location>
        <begin position="300"/>
        <end position="394"/>
    </location>
</feature>
<feature type="non-terminal residue" evidence="3">
    <location>
        <position position="1"/>
    </location>
</feature>
<dbReference type="InterPro" id="IPR003961">
    <property type="entry name" value="FN3_dom"/>
</dbReference>
<feature type="domain" description="Fibronectin type-III" evidence="2">
    <location>
        <begin position="497"/>
        <end position="589"/>
    </location>
</feature>
<name>A0A4D6FTE7_9CHRO</name>
<dbReference type="PROSITE" id="PS50853">
    <property type="entry name" value="FN3"/>
    <property type="match status" value="5"/>
</dbReference>
<dbReference type="Pfam" id="PF00041">
    <property type="entry name" value="fn3"/>
    <property type="match status" value="7"/>
</dbReference>
<feature type="compositionally biased region" description="Low complexity" evidence="1">
    <location>
        <begin position="1"/>
        <end position="16"/>
    </location>
</feature>
<sequence>VNISGSGASSTLSATPVPAPAAPSDLSATTGASGEIILSWSDPDNATISGYELIIEGGFSEGGGFGEGGVSTFTAISGSDASTTSHSVTGLTNGTSYSFSLRAVNSAGKGASSTLSATPMLPVPLAPSDLSATAGDAEITLSWSDPGNATISGYELIRHGDNAFSAVSGSAASTTSHTVTGLTNGTTYSFAVRAVNTSGKGAFSMVSAAPLAVPDAPSNLTPFPRDTQLWLFWDDPDNDTITGYHISSDGGTTFRLHNDNSVGALLTGLSNGITYTFAVRAVNGSGHGPWVTVSATPVAVPAAPSDLSVTTSHREATLSWSDPGNATISRYELSTDGGSTFSAISSSNASTTSHTVTGLTNGTPYTFALRAVNGSGNSDAATLTATTPLWFAPTDLVAAVDKSRVVLQWTTGDPTIEKYLVRVKRASDNAAVSDQLVSASPGSGTTTIADVSSLANDTTYIFSVQAAEYPSENANFSDGIRITGMAASVTATPAVARPAAPTNLSATSNRNRVTLSWDNPDNITIRKYQYSTDGGATFNHMNRSNRSTTSYTFKNLNYGTEYTLAVRASNRSGESTAASVTVTTLAVPATPTGLTATPGDKQVSLSWSDSADDTIIGYEVSSDGGETFSAISGSDASTTSHTVTGLTNATNYTFAVRAVNGAGNSAAATLSATTPLWSAPTNLVAAADNKRVVLQWDRGDPGIEKYLVRVERASDNHDLLDKLVSLSPKSETITITDISSLANGTAYIFSVQAAESLSDSANFPGNIRITGMASSVTATPAVSRPAAPTNLSATPSNDRVRLSWDDPDNITIRKYQYSRDGGATFKHMNRSNRSTTSYTFKNLNY</sequence>
<dbReference type="CDD" id="cd00063">
    <property type="entry name" value="FN3"/>
    <property type="match status" value="8"/>
</dbReference>
<dbReference type="Gene3D" id="2.60.40.10">
    <property type="entry name" value="Immunoglobulins"/>
    <property type="match status" value="9"/>
</dbReference>
<evidence type="ECO:0000313" key="3">
    <source>
        <dbReference type="EMBL" id="QCB65160.1"/>
    </source>
</evidence>
<accession>A0A4D6FTE7</accession>
<dbReference type="InterPro" id="IPR036116">
    <property type="entry name" value="FN3_sf"/>
</dbReference>